<dbReference type="PANTHER" id="PTHR31339">
    <property type="entry name" value="PECTIN LYASE-RELATED"/>
    <property type="match status" value="1"/>
</dbReference>
<dbReference type="PANTHER" id="PTHR31339:SF9">
    <property type="entry name" value="PLASMIN AND FIBRONECTIN-BINDING PROTEIN A"/>
    <property type="match status" value="1"/>
</dbReference>
<evidence type="ECO:0000256" key="2">
    <source>
        <dbReference type="ARBA" id="ARBA00022801"/>
    </source>
</evidence>
<dbReference type="AlphaFoldDB" id="A0A1H5BNI1"/>
<sequence length="510" mass="52862">MKRLAAGAALALAAVFGLAQVPQATAAPAPEEAAAAAPAFSVMDYGAKADGSSNDSAAIEKAITAANSAGGGIVRFPSGQYKSKNTVHLKSEVTLQLDSGATILGSSADTYDKPESNPNDDYQDYGHSHFHNAMFYGDKLTDIGFTGSGTIDGAGNLITGNPDSGEADKIISLTRCDGLTLDGITLRRGGHFAALINGCKNVTSDHLTIDTASDRDGWNIISTTNVTVTNANIAANDDALAFKSDYALGAKLPSGHVRVTDSHLSAKCCNALMFGSETCGDFTDYVFQGITITGADKSGLGMVSMDGANISDVHYRDITMTNVHSPIMQKIGTRKRCGGNPGVGHISDITYDNITGAGNTPSFSPTLWGESGGNHISGVTFHHVNLTVPGGNGTMSTGVPSNDSDDYNPKSIGTRPAFGWYLHNADHITFNDSSVRFAKNDGRPAVIADSGTALSFNRFTAQRGSDSPADVILQNVSGYCLADSADTTGGALRVSASGSSENCSSSRRTS</sequence>
<protein>
    <submittedName>
        <fullName evidence="6">Polygalacturonase</fullName>
    </submittedName>
</protein>
<keyword evidence="7" id="KW-1185">Reference proteome</keyword>
<dbReference type="GO" id="GO:0005975">
    <property type="term" value="P:carbohydrate metabolic process"/>
    <property type="evidence" value="ECO:0007669"/>
    <property type="project" value="InterPro"/>
</dbReference>
<dbReference type="Pfam" id="PF00295">
    <property type="entry name" value="Glyco_hydro_28"/>
    <property type="match status" value="1"/>
</dbReference>
<dbReference type="GO" id="GO:0004650">
    <property type="term" value="F:polygalacturonase activity"/>
    <property type="evidence" value="ECO:0007669"/>
    <property type="project" value="InterPro"/>
</dbReference>
<dbReference type="InterPro" id="IPR012334">
    <property type="entry name" value="Pectin_lyas_fold"/>
</dbReference>
<evidence type="ECO:0000256" key="4">
    <source>
        <dbReference type="RuleBase" id="RU361169"/>
    </source>
</evidence>
<dbReference type="Proteomes" id="UP000198609">
    <property type="component" value="Unassembled WGS sequence"/>
</dbReference>
<proteinExistence type="inferred from homology"/>
<dbReference type="SUPFAM" id="SSF51126">
    <property type="entry name" value="Pectin lyase-like"/>
    <property type="match status" value="1"/>
</dbReference>
<dbReference type="RefSeq" id="WP_107417538.1">
    <property type="nucleotide sequence ID" value="NZ_FNST01000002.1"/>
</dbReference>
<dbReference type="InterPro" id="IPR011050">
    <property type="entry name" value="Pectin_lyase_fold/virulence"/>
</dbReference>
<dbReference type="InterPro" id="IPR051801">
    <property type="entry name" value="GH28_Enzymes"/>
</dbReference>
<reference evidence="7" key="1">
    <citation type="submission" date="2016-10" db="EMBL/GenBank/DDBJ databases">
        <authorList>
            <person name="Varghese N."/>
            <person name="Submissions S."/>
        </authorList>
    </citation>
    <scope>NUCLEOTIDE SEQUENCE [LARGE SCALE GENOMIC DNA]</scope>
    <source>
        <strain evidence="7">DSM 40318</strain>
    </source>
</reference>
<feature type="chain" id="PRO_5011765591" evidence="5">
    <location>
        <begin position="27"/>
        <end position="510"/>
    </location>
</feature>
<dbReference type="EMBL" id="FNST01000002">
    <property type="protein sequence ID" value="SED55955.1"/>
    <property type="molecule type" value="Genomic_DNA"/>
</dbReference>
<comment type="similarity">
    <text evidence="1 4">Belongs to the glycosyl hydrolase 28 family.</text>
</comment>
<evidence type="ECO:0000256" key="3">
    <source>
        <dbReference type="ARBA" id="ARBA00023295"/>
    </source>
</evidence>
<accession>A0A1H5BNI1</accession>
<evidence type="ECO:0000256" key="5">
    <source>
        <dbReference type="SAM" id="SignalP"/>
    </source>
</evidence>
<dbReference type="Gene3D" id="2.160.20.10">
    <property type="entry name" value="Single-stranded right-handed beta-helix, Pectin lyase-like"/>
    <property type="match status" value="1"/>
</dbReference>
<gene>
    <name evidence="6" type="ORF">SAMN04490356_8973</name>
</gene>
<organism evidence="6 7">
    <name type="scientific">Streptomyces melanosporofaciens</name>
    <dbReference type="NCBI Taxonomy" id="67327"/>
    <lineage>
        <taxon>Bacteria</taxon>
        <taxon>Bacillati</taxon>
        <taxon>Actinomycetota</taxon>
        <taxon>Actinomycetes</taxon>
        <taxon>Kitasatosporales</taxon>
        <taxon>Streptomycetaceae</taxon>
        <taxon>Streptomyces</taxon>
        <taxon>Streptomyces violaceusniger group</taxon>
    </lineage>
</organism>
<name>A0A1H5BNI1_STRMJ</name>
<keyword evidence="5" id="KW-0732">Signal</keyword>
<evidence type="ECO:0000256" key="1">
    <source>
        <dbReference type="ARBA" id="ARBA00008834"/>
    </source>
</evidence>
<evidence type="ECO:0000313" key="7">
    <source>
        <dbReference type="Proteomes" id="UP000198609"/>
    </source>
</evidence>
<keyword evidence="3 4" id="KW-0326">Glycosidase</keyword>
<dbReference type="InterPro" id="IPR000743">
    <property type="entry name" value="Glyco_hydro_28"/>
</dbReference>
<keyword evidence="2 4" id="KW-0378">Hydrolase</keyword>
<feature type="signal peptide" evidence="5">
    <location>
        <begin position="1"/>
        <end position="26"/>
    </location>
</feature>
<evidence type="ECO:0000313" key="6">
    <source>
        <dbReference type="EMBL" id="SED55955.1"/>
    </source>
</evidence>